<dbReference type="GO" id="GO:0045910">
    <property type="term" value="P:negative regulation of DNA recombination"/>
    <property type="evidence" value="ECO:0007669"/>
    <property type="project" value="InterPro"/>
</dbReference>
<evidence type="ECO:0000259" key="10">
    <source>
        <dbReference type="PROSITE" id="PS00486"/>
    </source>
</evidence>
<evidence type="ECO:0000256" key="6">
    <source>
        <dbReference type="ARBA" id="ARBA00022884"/>
    </source>
</evidence>
<feature type="domain" description="DNA mismatch repair proteins mutS family" evidence="10">
    <location>
        <begin position="708"/>
        <end position="724"/>
    </location>
</feature>
<dbReference type="GO" id="GO:0140664">
    <property type="term" value="F:ATP-dependent DNA damage sensor activity"/>
    <property type="evidence" value="ECO:0007669"/>
    <property type="project" value="InterPro"/>
</dbReference>
<dbReference type="FunFam" id="3.40.50.300:FF:000830">
    <property type="entry name" value="Endonuclease MutS2"/>
    <property type="match status" value="1"/>
</dbReference>
<reference evidence="11 12" key="1">
    <citation type="submission" date="2024-04" db="EMBL/GenBank/DDBJ databases">
        <title>The reference genome of an endangered Asteraceae, Deinandra increscens subsp. villosa, native to the Central Coast of California.</title>
        <authorList>
            <person name="Guilliams M."/>
            <person name="Hasenstab-Lehman K."/>
            <person name="Meyer R."/>
            <person name="Mcevoy S."/>
        </authorList>
    </citation>
    <scope>NUCLEOTIDE SEQUENCE [LARGE SCALE GENOMIC DNA]</scope>
    <source>
        <tissue evidence="11">Leaf</tissue>
    </source>
</reference>
<dbReference type="Pfam" id="PF20297">
    <property type="entry name" value="MSSS"/>
    <property type="match status" value="1"/>
</dbReference>
<dbReference type="SUPFAM" id="SSF48334">
    <property type="entry name" value="DNA repair protein MutS, domain III"/>
    <property type="match status" value="1"/>
</dbReference>
<dbReference type="InterPro" id="IPR007696">
    <property type="entry name" value="DNA_mismatch_repair_MutS_core"/>
</dbReference>
<dbReference type="Proteomes" id="UP001408789">
    <property type="component" value="Unassembled WGS sequence"/>
</dbReference>
<dbReference type="GO" id="GO:0005524">
    <property type="term" value="F:ATP binding"/>
    <property type="evidence" value="ECO:0007669"/>
    <property type="project" value="UniProtKB-KW"/>
</dbReference>
<dbReference type="InterPro" id="IPR045076">
    <property type="entry name" value="MutS"/>
</dbReference>
<accession>A0AAP0DAP0</accession>
<dbReference type="GO" id="GO:0004519">
    <property type="term" value="F:endonuclease activity"/>
    <property type="evidence" value="ECO:0007669"/>
    <property type="project" value="InterPro"/>
</dbReference>
<evidence type="ECO:0000256" key="7">
    <source>
        <dbReference type="ARBA" id="ARBA00023125"/>
    </source>
</evidence>
<sequence>MVRYFQIPSGKKKCYTFPEIPPGRYYLRTFTVYDGKSHSPSFDLSVEGTVVCSWRSSSPEEIIRYDAYSDLISFTSDDDADMCPYNIATDPPNKSKKNEIKILNPTHRNGWSGSLGQGEWILGIGRSRRPRHYFHLHLLNNGMISSVIWFPSSVALSTSLSNTTSSLRFKFKPTAFLKPQSQSQSQSPVLENTLRVLQWDQLCDSVASFSGTSLGQQATKAELWSLDRSYQESLRLLAETNAAVEMHKHGGCVMDFTSVDIALVKSAVQHAHRGFPVDGVEAMALVSMLQLVDSLQTNLKDAIKEDSDWLRRFMPVAEMIMDMSVNRPLVKFIQKLVDEDGCVKDSASPTLKRSREQVRLLERKLYQLMESLISNEMKETSSVEVSNTDGRWCIKSGTDTKKSFDGLLLSSEKSSKFEKLLPPSTTLRDKIVCCSGAGPPSTTLRDKIVCCSGAGTGSLVEPLSAVPLNDELQQARASVAKAEADVLLEITHKMQTDLEDIENLFNAIIQLDVINARATYSISFGGSYPDLIFPSEESSVEQGRWKLFLPKAYHPLLLQQHRKSMHKAMKDVSDATSEIRRRRQQVGIATQREEETNARLSSLETEVARLKKSSPVPVDIRVEQETRVLVITGPNTGGKTILLKTVGLAAMMAKSGIFVLSSESVRMPWFDSVFADIGDEQSLSQSLSTFSGHLKQTSDILSRSTSRSLVLLDEVGAGTNPLEGAALGMSLLECFAEAGALLTMATTHHGELKTLKYSNNAFDNACMEFDEVNLKPTYRILWGIPGRSNAINIAERLGLPNVVVYNARKLHGTASAEINEVIEDMEKLKQKVDVHIHEARHHLRLGRELHQKLVISEGRVRDDCRSQRYRKIQEISEAGGVARSILHKRVRQRRASPTTNLVASKSENDNTRMMTSFSSSQSTASTEKDKTTVMLRAKQQPSEKLVKAGDTVHVSKFNKKATVLKVDPSKQEILVQLGNIKLKVTLADITI</sequence>
<feature type="region of interest" description="Disordered" evidence="9">
    <location>
        <begin position="890"/>
        <end position="947"/>
    </location>
</feature>
<evidence type="ECO:0000256" key="3">
    <source>
        <dbReference type="ARBA" id="ARBA00022741"/>
    </source>
</evidence>
<keyword evidence="6" id="KW-0694">RNA-binding</keyword>
<keyword evidence="5" id="KW-0067">ATP-binding</keyword>
<dbReference type="PANTHER" id="PTHR48466">
    <property type="entry name" value="OS10G0509000 PROTEIN-RELATED"/>
    <property type="match status" value="1"/>
</dbReference>
<dbReference type="Gene3D" id="3.40.50.300">
    <property type="entry name" value="P-loop containing nucleotide triphosphate hydrolases"/>
    <property type="match status" value="1"/>
</dbReference>
<evidence type="ECO:0000256" key="2">
    <source>
        <dbReference type="ARBA" id="ARBA00022730"/>
    </source>
</evidence>
<dbReference type="InterPro" id="IPR027417">
    <property type="entry name" value="P-loop_NTPase"/>
</dbReference>
<dbReference type="PANTHER" id="PTHR48466:SF2">
    <property type="entry name" value="OS10G0509000 PROTEIN"/>
    <property type="match status" value="1"/>
</dbReference>
<evidence type="ECO:0000256" key="8">
    <source>
        <dbReference type="SAM" id="Coils"/>
    </source>
</evidence>
<evidence type="ECO:0000313" key="11">
    <source>
        <dbReference type="EMBL" id="KAK9071681.1"/>
    </source>
</evidence>
<keyword evidence="12" id="KW-1185">Reference proteome</keyword>
<dbReference type="EMBL" id="JBCNJP010000010">
    <property type="protein sequence ID" value="KAK9071681.1"/>
    <property type="molecule type" value="Genomic_DNA"/>
</dbReference>
<dbReference type="GO" id="GO:0019843">
    <property type="term" value="F:rRNA binding"/>
    <property type="evidence" value="ECO:0007669"/>
    <property type="project" value="UniProtKB-KW"/>
</dbReference>
<dbReference type="SMART" id="SM00534">
    <property type="entry name" value="MUTSac"/>
    <property type="match status" value="1"/>
</dbReference>
<dbReference type="NCBIfam" id="TIGR01069">
    <property type="entry name" value="mutS2"/>
    <property type="match status" value="1"/>
</dbReference>
<dbReference type="SUPFAM" id="SSF52540">
    <property type="entry name" value="P-loop containing nucleoside triphosphate hydrolases"/>
    <property type="match status" value="1"/>
</dbReference>
<organism evidence="11 12">
    <name type="scientific">Deinandra increscens subsp. villosa</name>
    <dbReference type="NCBI Taxonomy" id="3103831"/>
    <lineage>
        <taxon>Eukaryota</taxon>
        <taxon>Viridiplantae</taxon>
        <taxon>Streptophyta</taxon>
        <taxon>Embryophyta</taxon>
        <taxon>Tracheophyta</taxon>
        <taxon>Spermatophyta</taxon>
        <taxon>Magnoliopsida</taxon>
        <taxon>eudicotyledons</taxon>
        <taxon>Gunneridae</taxon>
        <taxon>Pentapetalae</taxon>
        <taxon>asterids</taxon>
        <taxon>campanulids</taxon>
        <taxon>Asterales</taxon>
        <taxon>Asteraceae</taxon>
        <taxon>Asteroideae</taxon>
        <taxon>Heliantheae alliance</taxon>
        <taxon>Madieae</taxon>
        <taxon>Madiinae</taxon>
        <taxon>Deinandra</taxon>
    </lineage>
</organism>
<dbReference type="InterPro" id="IPR005747">
    <property type="entry name" value="MutS2"/>
</dbReference>
<evidence type="ECO:0000256" key="1">
    <source>
        <dbReference type="ARBA" id="ARBA00004167"/>
    </source>
</evidence>
<keyword evidence="3" id="KW-0547">Nucleotide-binding</keyword>
<name>A0AAP0DAP0_9ASTR</name>
<dbReference type="GO" id="GO:0016020">
    <property type="term" value="C:membrane"/>
    <property type="evidence" value="ECO:0007669"/>
    <property type="project" value="UniProtKB-SubCell"/>
</dbReference>
<keyword evidence="2" id="KW-0699">rRNA-binding</keyword>
<evidence type="ECO:0000256" key="5">
    <source>
        <dbReference type="ARBA" id="ARBA00022840"/>
    </source>
</evidence>
<gene>
    <name evidence="11" type="ORF">SSX86_008110</name>
</gene>
<protein>
    <recommendedName>
        <fullName evidence="10">DNA mismatch repair proteins mutS family domain-containing protein</fullName>
    </recommendedName>
</protein>
<dbReference type="InterPro" id="IPR000432">
    <property type="entry name" value="DNA_mismatch_repair_MutS_C"/>
</dbReference>
<comment type="subcellular location">
    <subcellularLocation>
        <location evidence="1">Membrane</location>
        <topology evidence="1">Single-pass membrane protein</topology>
    </subcellularLocation>
</comment>
<proteinExistence type="predicted"/>
<evidence type="ECO:0000313" key="12">
    <source>
        <dbReference type="Proteomes" id="UP001408789"/>
    </source>
</evidence>
<dbReference type="Pfam" id="PF00488">
    <property type="entry name" value="MutS_V"/>
    <property type="match status" value="1"/>
</dbReference>
<dbReference type="InterPro" id="IPR046893">
    <property type="entry name" value="MSSS"/>
</dbReference>
<keyword evidence="7" id="KW-0238">DNA-binding</keyword>
<feature type="compositionally biased region" description="Low complexity" evidence="9">
    <location>
        <begin position="915"/>
        <end position="925"/>
    </location>
</feature>
<dbReference type="GO" id="GO:0030983">
    <property type="term" value="F:mismatched DNA binding"/>
    <property type="evidence" value="ECO:0007669"/>
    <property type="project" value="InterPro"/>
</dbReference>
<evidence type="ECO:0000256" key="4">
    <source>
        <dbReference type="ARBA" id="ARBA00022801"/>
    </source>
</evidence>
<comment type="caution">
    <text evidence="11">The sequence shown here is derived from an EMBL/GenBank/DDBJ whole genome shotgun (WGS) entry which is preliminary data.</text>
</comment>
<dbReference type="InterPro" id="IPR036187">
    <property type="entry name" value="DNA_mismatch_repair_MutS_sf"/>
</dbReference>
<dbReference type="InterPro" id="IPR024788">
    <property type="entry name" value="Malectin-like_Carb-bd_dom"/>
</dbReference>
<keyword evidence="4" id="KW-0378">Hydrolase</keyword>
<dbReference type="SMART" id="SM00533">
    <property type="entry name" value="MUTSd"/>
    <property type="match status" value="1"/>
</dbReference>
<feature type="coiled-coil region" evidence="8">
    <location>
        <begin position="811"/>
        <end position="838"/>
    </location>
</feature>
<feature type="compositionally biased region" description="Polar residues" evidence="9">
    <location>
        <begin position="895"/>
        <end position="905"/>
    </location>
</feature>
<evidence type="ECO:0000256" key="9">
    <source>
        <dbReference type="SAM" id="MobiDB-lite"/>
    </source>
</evidence>
<dbReference type="AlphaFoldDB" id="A0AAP0DAP0"/>
<dbReference type="GO" id="GO:0016887">
    <property type="term" value="F:ATP hydrolysis activity"/>
    <property type="evidence" value="ECO:0007669"/>
    <property type="project" value="InterPro"/>
</dbReference>
<dbReference type="PROSITE" id="PS00486">
    <property type="entry name" value="DNA_MISMATCH_REPAIR_2"/>
    <property type="match status" value="1"/>
</dbReference>
<dbReference type="Pfam" id="PF12819">
    <property type="entry name" value="Malectin_like"/>
    <property type="match status" value="1"/>
</dbReference>
<dbReference type="GO" id="GO:0006298">
    <property type="term" value="P:mismatch repair"/>
    <property type="evidence" value="ECO:0007669"/>
    <property type="project" value="InterPro"/>
</dbReference>
<keyword evidence="8" id="KW-0175">Coiled coil</keyword>